<gene>
    <name evidence="3" type="ORF">PC110_g19950</name>
    <name evidence="2" type="ORF">PC118_g12333</name>
</gene>
<feature type="region of interest" description="Disordered" evidence="1">
    <location>
        <begin position="115"/>
        <end position="141"/>
    </location>
</feature>
<sequence length="141" mass="15597">MIERLKSTKRTKGIPAEVWGDQVSNMCDAAQCFNTQMRYKLILSGIRNKDWGSALATTMMPSPPQAVAVLLYKNMHMPAEDDAEFVDDVPKRTTNENAMMQPMLAMMQQTQKLLVQQRHQSSGPPAGAPVALPSYQPSAST</sequence>
<dbReference type="Proteomes" id="UP000251314">
    <property type="component" value="Unassembled WGS sequence"/>
</dbReference>
<dbReference type="OrthoDB" id="119763at2759"/>
<dbReference type="EMBL" id="MJFZ01001023">
    <property type="protein sequence ID" value="RAW23618.1"/>
    <property type="molecule type" value="Genomic_DNA"/>
</dbReference>
<evidence type="ECO:0000256" key="1">
    <source>
        <dbReference type="SAM" id="MobiDB-lite"/>
    </source>
</evidence>
<dbReference type="VEuPathDB" id="FungiDB:PC110_g19950"/>
<accession>A0A329RK87</accession>
<dbReference type="EMBL" id="RCML01000393">
    <property type="protein sequence ID" value="KAG2978356.1"/>
    <property type="molecule type" value="Genomic_DNA"/>
</dbReference>
<comment type="caution">
    <text evidence="3">The sequence shown here is derived from an EMBL/GenBank/DDBJ whole genome shotgun (WGS) entry which is preliminary data.</text>
</comment>
<evidence type="ECO:0000313" key="4">
    <source>
        <dbReference type="Proteomes" id="UP000251314"/>
    </source>
</evidence>
<keyword evidence="4" id="KW-1185">Reference proteome</keyword>
<protein>
    <submittedName>
        <fullName evidence="3">Uncharacterized protein</fullName>
    </submittedName>
</protein>
<reference evidence="2" key="2">
    <citation type="submission" date="2018-10" db="EMBL/GenBank/DDBJ databases">
        <title>Effector identification in a new, highly contiguous assembly of the strawberry crown rot pathogen Phytophthora cactorum.</title>
        <authorList>
            <person name="Armitage A.D."/>
            <person name="Nellist C.F."/>
            <person name="Bates H."/>
            <person name="Vickerstaff R.J."/>
            <person name="Harrison R.J."/>
        </authorList>
    </citation>
    <scope>NUCLEOTIDE SEQUENCE</scope>
    <source>
        <strain evidence="2">P415</strain>
    </source>
</reference>
<organism evidence="3 4">
    <name type="scientific">Phytophthora cactorum</name>
    <dbReference type="NCBI Taxonomy" id="29920"/>
    <lineage>
        <taxon>Eukaryota</taxon>
        <taxon>Sar</taxon>
        <taxon>Stramenopiles</taxon>
        <taxon>Oomycota</taxon>
        <taxon>Peronosporomycetes</taxon>
        <taxon>Peronosporales</taxon>
        <taxon>Peronosporaceae</taxon>
        <taxon>Phytophthora</taxon>
    </lineage>
</organism>
<dbReference type="Proteomes" id="UP000697107">
    <property type="component" value="Unassembled WGS sequence"/>
</dbReference>
<evidence type="ECO:0000313" key="2">
    <source>
        <dbReference type="EMBL" id="KAG2978356.1"/>
    </source>
</evidence>
<reference evidence="3 4" key="1">
    <citation type="submission" date="2018-01" db="EMBL/GenBank/DDBJ databases">
        <title>Draft genome of the strawberry crown rot pathogen Phytophthora cactorum.</title>
        <authorList>
            <person name="Armitage A.D."/>
            <person name="Lysoe E."/>
            <person name="Nellist C.F."/>
            <person name="Harrison R.J."/>
            <person name="Brurberg M.B."/>
        </authorList>
    </citation>
    <scope>NUCLEOTIDE SEQUENCE [LARGE SCALE GENOMIC DNA]</scope>
    <source>
        <strain evidence="3 4">10300</strain>
    </source>
</reference>
<proteinExistence type="predicted"/>
<name>A0A329RK87_9STRA</name>
<evidence type="ECO:0000313" key="3">
    <source>
        <dbReference type="EMBL" id="RAW23618.1"/>
    </source>
</evidence>
<dbReference type="AlphaFoldDB" id="A0A329RK87"/>